<dbReference type="AlphaFoldDB" id="A0A8J9SG90"/>
<sequence length="419" mass="46723">DPSSKSISGYMDLEGSKYNENGEDKHLFFWMFEKRGTSDANTPFIVWLTGGPGCSSTLALLSENGPCEVNEDGKSTTVNPHSWTESAHVLWLDQPAGVGYSYGTETNSNEAMVSEDAYYFLQAFFQTYDEYSESPLFIVGESYGGHYGPAIAHRVWRGNQESLPKTIQLNLSGLGIGNGLTAPEEQYKWYPEMGYNNSHGIQVFDKATYEGMQDAVPRCTSLIKRCNQGDSMIDNFACQTAFLICNAGLTSPYQMTGLNPYDIRKECGSHPLCYDFSHIEKFLNDKATKEALNVDLQHSHAWRSCNMGINMKFHTDWMKDFSPFVADLLNAGIPALIYAGDVDFICNYLGNKAWTYELEWKGKDAFQAADEHDWKGNGLARSAEGLTFLQVYDAGHMVPSDQPVNALDMITIFVNGGEF</sequence>
<dbReference type="Proteomes" id="UP000836788">
    <property type="component" value="Chromosome 8"/>
</dbReference>
<dbReference type="GO" id="GO:0006508">
    <property type="term" value="P:proteolysis"/>
    <property type="evidence" value="ECO:0007669"/>
    <property type="project" value="UniProtKB-KW"/>
</dbReference>
<dbReference type="InterPro" id="IPR033124">
    <property type="entry name" value="Ser_caboxypep_his_AS"/>
</dbReference>
<evidence type="ECO:0000256" key="1">
    <source>
        <dbReference type="ARBA" id="ARBA00009431"/>
    </source>
</evidence>
<dbReference type="InterPro" id="IPR018202">
    <property type="entry name" value="Ser_caboxypep_ser_AS"/>
</dbReference>
<evidence type="ECO:0000256" key="4">
    <source>
        <dbReference type="ARBA" id="ARBA00022729"/>
    </source>
</evidence>
<name>A0A8J9SG90_PHATR</name>
<feature type="non-terminal residue" evidence="8">
    <location>
        <position position="1"/>
    </location>
</feature>
<proteinExistence type="inferred from homology"/>
<gene>
    <name evidence="8" type="ORF">PTTT1_LOCUS52759</name>
</gene>
<dbReference type="FunFam" id="1.10.287.410:FF:000002">
    <property type="entry name" value="Carboxypeptidase"/>
    <property type="match status" value="1"/>
</dbReference>
<keyword evidence="3 7" id="KW-0645">Protease</keyword>
<dbReference type="InterPro" id="IPR001563">
    <property type="entry name" value="Peptidase_S10"/>
</dbReference>
<dbReference type="Gene3D" id="3.40.50.1820">
    <property type="entry name" value="alpha/beta hydrolase"/>
    <property type="match status" value="1"/>
</dbReference>
<organism evidence="8">
    <name type="scientific">Phaeodactylum tricornutum</name>
    <name type="common">Diatom</name>
    <dbReference type="NCBI Taxonomy" id="2850"/>
    <lineage>
        <taxon>Eukaryota</taxon>
        <taxon>Sar</taxon>
        <taxon>Stramenopiles</taxon>
        <taxon>Ochrophyta</taxon>
        <taxon>Bacillariophyta</taxon>
        <taxon>Bacillariophyceae</taxon>
        <taxon>Bacillariophycidae</taxon>
        <taxon>Naviculales</taxon>
        <taxon>Phaeodactylaceae</taxon>
        <taxon>Phaeodactylum</taxon>
    </lineage>
</organism>
<dbReference type="EMBL" id="OU594949">
    <property type="protein sequence ID" value="CAG9293837.1"/>
    <property type="molecule type" value="Genomic_DNA"/>
</dbReference>
<reference evidence="8" key="1">
    <citation type="submission" date="2022-02" db="EMBL/GenBank/DDBJ databases">
        <authorList>
            <person name="Giguere J D."/>
        </authorList>
    </citation>
    <scope>NUCLEOTIDE SEQUENCE</scope>
    <source>
        <strain evidence="8">CCAP 1055/1</strain>
    </source>
</reference>
<evidence type="ECO:0000256" key="3">
    <source>
        <dbReference type="ARBA" id="ARBA00022670"/>
    </source>
</evidence>
<dbReference type="PRINTS" id="PR00724">
    <property type="entry name" value="CRBOXYPTASEC"/>
</dbReference>
<dbReference type="GO" id="GO:0004185">
    <property type="term" value="F:serine-type carboxypeptidase activity"/>
    <property type="evidence" value="ECO:0007669"/>
    <property type="project" value="UniProtKB-UniRule"/>
</dbReference>
<keyword evidence="4" id="KW-0732">Signal</keyword>
<dbReference type="Gene3D" id="1.10.287.410">
    <property type="match status" value="1"/>
</dbReference>
<evidence type="ECO:0000256" key="7">
    <source>
        <dbReference type="RuleBase" id="RU361156"/>
    </source>
</evidence>
<protein>
    <recommendedName>
        <fullName evidence="7">Carboxypeptidase</fullName>
        <ecNumber evidence="7">3.4.16.-</ecNumber>
    </recommendedName>
</protein>
<evidence type="ECO:0000256" key="2">
    <source>
        <dbReference type="ARBA" id="ARBA00022645"/>
    </source>
</evidence>
<accession>A0A8J9SG90</accession>
<keyword evidence="6" id="KW-0325">Glycoprotein</keyword>
<keyword evidence="5 7" id="KW-0378">Hydrolase</keyword>
<dbReference type="PROSITE" id="PS00131">
    <property type="entry name" value="CARBOXYPEPT_SER_SER"/>
    <property type="match status" value="1"/>
</dbReference>
<dbReference type="EC" id="3.4.16.-" evidence="7"/>
<comment type="similarity">
    <text evidence="1 7">Belongs to the peptidase S10 family.</text>
</comment>
<dbReference type="Pfam" id="PF00450">
    <property type="entry name" value="Peptidase_S10"/>
    <property type="match status" value="1"/>
</dbReference>
<dbReference type="PANTHER" id="PTHR11802">
    <property type="entry name" value="SERINE PROTEASE FAMILY S10 SERINE CARBOXYPEPTIDASE"/>
    <property type="match status" value="1"/>
</dbReference>
<evidence type="ECO:0000313" key="8">
    <source>
        <dbReference type="EMBL" id="CAG9293837.1"/>
    </source>
</evidence>
<dbReference type="PROSITE" id="PS00560">
    <property type="entry name" value="CARBOXYPEPT_SER_HIS"/>
    <property type="match status" value="1"/>
</dbReference>
<evidence type="ECO:0000256" key="5">
    <source>
        <dbReference type="ARBA" id="ARBA00022801"/>
    </source>
</evidence>
<evidence type="ECO:0000256" key="6">
    <source>
        <dbReference type="ARBA" id="ARBA00023180"/>
    </source>
</evidence>
<dbReference type="SUPFAM" id="SSF53474">
    <property type="entry name" value="alpha/beta-Hydrolases"/>
    <property type="match status" value="1"/>
</dbReference>
<keyword evidence="2 7" id="KW-0121">Carboxypeptidase</keyword>
<dbReference type="InterPro" id="IPR029058">
    <property type="entry name" value="AB_hydrolase_fold"/>
</dbReference>
<dbReference type="PANTHER" id="PTHR11802:SF113">
    <property type="entry name" value="SERINE CARBOXYPEPTIDASE CTSA-4.1"/>
    <property type="match status" value="1"/>
</dbReference>